<evidence type="ECO:0000256" key="1">
    <source>
        <dbReference type="SAM" id="Phobius"/>
    </source>
</evidence>
<comment type="caution">
    <text evidence="2">The sequence shown here is derived from an EMBL/GenBank/DDBJ whole genome shotgun (WGS) entry which is preliminary data.</text>
</comment>
<keyword evidence="3" id="KW-1185">Reference proteome</keyword>
<evidence type="ECO:0000313" key="3">
    <source>
        <dbReference type="Proteomes" id="UP001159363"/>
    </source>
</evidence>
<reference evidence="2 3" key="1">
    <citation type="submission" date="2023-02" db="EMBL/GenBank/DDBJ databases">
        <title>LHISI_Scaffold_Assembly.</title>
        <authorList>
            <person name="Stuart O.P."/>
            <person name="Cleave R."/>
            <person name="Magrath M.J.L."/>
            <person name="Mikheyev A.S."/>
        </authorList>
    </citation>
    <scope>NUCLEOTIDE SEQUENCE [LARGE SCALE GENOMIC DNA]</scope>
    <source>
        <strain evidence="2">Daus_M_001</strain>
        <tissue evidence="2">Leg muscle</tissue>
    </source>
</reference>
<dbReference type="Proteomes" id="UP001159363">
    <property type="component" value="Chromosome 5"/>
</dbReference>
<accession>A0ABQ9HAP9</accession>
<dbReference type="EMBL" id="JARBHB010000006">
    <property type="protein sequence ID" value="KAJ8881354.1"/>
    <property type="molecule type" value="Genomic_DNA"/>
</dbReference>
<evidence type="ECO:0000313" key="2">
    <source>
        <dbReference type="EMBL" id="KAJ8881354.1"/>
    </source>
</evidence>
<feature type="transmembrane region" description="Helical" evidence="1">
    <location>
        <begin position="6"/>
        <end position="22"/>
    </location>
</feature>
<organism evidence="2 3">
    <name type="scientific">Dryococelus australis</name>
    <dbReference type="NCBI Taxonomy" id="614101"/>
    <lineage>
        <taxon>Eukaryota</taxon>
        <taxon>Metazoa</taxon>
        <taxon>Ecdysozoa</taxon>
        <taxon>Arthropoda</taxon>
        <taxon>Hexapoda</taxon>
        <taxon>Insecta</taxon>
        <taxon>Pterygota</taxon>
        <taxon>Neoptera</taxon>
        <taxon>Polyneoptera</taxon>
        <taxon>Phasmatodea</taxon>
        <taxon>Verophasmatodea</taxon>
        <taxon>Anareolatae</taxon>
        <taxon>Phasmatidae</taxon>
        <taxon>Eurycanthinae</taxon>
        <taxon>Dryococelus</taxon>
    </lineage>
</organism>
<protein>
    <submittedName>
        <fullName evidence="2">Uncharacterized protein</fullName>
    </submittedName>
</protein>
<sequence length="88" mass="10556">MMYRSVSVPIITYGIAVWYRILTKVVIKAQKEALLTITRAYRERWDTYTKGRWTYSILLEVADRVKLKWLDIGYHPTQFLTRHCNFKA</sequence>
<gene>
    <name evidence="2" type="ORF">PR048_017835</name>
</gene>
<keyword evidence="1" id="KW-1133">Transmembrane helix</keyword>
<proteinExistence type="predicted"/>
<name>A0ABQ9HAP9_9NEOP</name>
<keyword evidence="1" id="KW-0472">Membrane</keyword>
<keyword evidence="1" id="KW-0812">Transmembrane</keyword>